<name>A0AAW4HK03_VIBVL</name>
<dbReference type="PANTHER" id="PTHR42850:SF11">
    <property type="entry name" value="BIS(5'-NUCLEOSYL)-TETRAPHOSPHATASE [SYMMETRICAL]"/>
    <property type="match status" value="1"/>
</dbReference>
<dbReference type="InterPro" id="IPR050126">
    <property type="entry name" value="Ap4A_hydrolase"/>
</dbReference>
<evidence type="ECO:0000313" key="2">
    <source>
        <dbReference type="Proteomes" id="UP000664056"/>
    </source>
</evidence>
<gene>
    <name evidence="1" type="ORF">J0J18_24605</name>
</gene>
<dbReference type="EMBL" id="JAFKOQ010000353">
    <property type="protein sequence ID" value="MBN8124872.1"/>
    <property type="molecule type" value="Genomic_DNA"/>
</dbReference>
<dbReference type="GO" id="GO:0110154">
    <property type="term" value="P:RNA decapping"/>
    <property type="evidence" value="ECO:0007669"/>
    <property type="project" value="TreeGrafter"/>
</dbReference>
<dbReference type="Proteomes" id="UP000664056">
    <property type="component" value="Unassembled WGS sequence"/>
</dbReference>
<proteinExistence type="predicted"/>
<dbReference type="AlphaFoldDB" id="A0AAW4HK03"/>
<dbReference type="GO" id="GO:0016791">
    <property type="term" value="F:phosphatase activity"/>
    <property type="evidence" value="ECO:0007669"/>
    <property type="project" value="TreeGrafter"/>
</dbReference>
<evidence type="ECO:0000313" key="1">
    <source>
        <dbReference type="EMBL" id="MBN8124872.1"/>
    </source>
</evidence>
<dbReference type="Gene3D" id="3.60.21.10">
    <property type="match status" value="1"/>
</dbReference>
<organism evidence="1 2">
    <name type="scientific">Vibrio vulnificus</name>
    <dbReference type="NCBI Taxonomy" id="672"/>
    <lineage>
        <taxon>Bacteria</taxon>
        <taxon>Pseudomonadati</taxon>
        <taxon>Pseudomonadota</taxon>
        <taxon>Gammaproteobacteria</taxon>
        <taxon>Vibrionales</taxon>
        <taxon>Vibrionaceae</taxon>
        <taxon>Vibrio</taxon>
    </lineage>
</organism>
<feature type="non-terminal residue" evidence="1">
    <location>
        <position position="1"/>
    </location>
</feature>
<feature type="non-terminal residue" evidence="1">
    <location>
        <position position="79"/>
    </location>
</feature>
<dbReference type="GO" id="GO:0005737">
    <property type="term" value="C:cytoplasm"/>
    <property type="evidence" value="ECO:0007669"/>
    <property type="project" value="TreeGrafter"/>
</dbReference>
<dbReference type="InterPro" id="IPR029052">
    <property type="entry name" value="Metallo-depent_PP-like"/>
</dbReference>
<dbReference type="SUPFAM" id="SSF56300">
    <property type="entry name" value="Metallo-dependent phosphatases"/>
    <property type="match status" value="1"/>
</dbReference>
<accession>A0AAW4HK03</accession>
<sequence>LVARGPKSLETLRFVKSLGASAIVVLGNHDLHLLAVAHGIKKVKDKDRTAPIFTAPDKEELLTWLAQQPLMAEHDEFVM</sequence>
<comment type="caution">
    <text evidence="1">The sequence shown here is derived from an EMBL/GenBank/DDBJ whole genome shotgun (WGS) entry which is preliminary data.</text>
</comment>
<protein>
    <submittedName>
        <fullName evidence="1">Bis(5'-nucleosyl)-tetraphosphatase</fullName>
    </submittedName>
</protein>
<reference evidence="1" key="1">
    <citation type="submission" date="2021-03" db="EMBL/GenBank/DDBJ databases">
        <title>Study of the foodborne Vibrio vulnificus isolates from China.</title>
        <authorList>
            <person name="Zheng Z."/>
            <person name="Ye L."/>
        </authorList>
    </citation>
    <scope>NUCLEOTIDE SEQUENCE</scope>
    <source>
        <strain evidence="1">Vv1582</strain>
    </source>
</reference>
<dbReference type="PANTHER" id="PTHR42850">
    <property type="entry name" value="METALLOPHOSPHOESTERASE"/>
    <property type="match status" value="1"/>
</dbReference>
<dbReference type="GO" id="GO:0008803">
    <property type="term" value="F:bis(5'-nucleosyl)-tetraphosphatase (symmetrical) activity"/>
    <property type="evidence" value="ECO:0007669"/>
    <property type="project" value="TreeGrafter"/>
</dbReference>